<evidence type="ECO:0000313" key="7">
    <source>
        <dbReference type="EMBL" id="KAK6341676.1"/>
    </source>
</evidence>
<evidence type="ECO:0000256" key="1">
    <source>
        <dbReference type="ARBA" id="ARBA00004225"/>
    </source>
</evidence>
<evidence type="ECO:0000256" key="3">
    <source>
        <dbReference type="ARBA" id="ARBA00022989"/>
    </source>
</evidence>
<name>A0AAV9UHY0_9PEZI</name>
<dbReference type="PANTHER" id="PTHR28234:SF1">
    <property type="entry name" value="NUCLEAR CONTROL OF ATPASE PROTEIN 2"/>
    <property type="match status" value="1"/>
</dbReference>
<keyword evidence="2 6" id="KW-0812">Transmembrane</keyword>
<accession>A0AAV9UHY0</accession>
<dbReference type="InterPro" id="IPR013946">
    <property type="entry name" value="NCA2-like"/>
</dbReference>
<evidence type="ECO:0000256" key="6">
    <source>
        <dbReference type="SAM" id="Phobius"/>
    </source>
</evidence>
<evidence type="ECO:0000313" key="8">
    <source>
        <dbReference type="Proteomes" id="UP001375240"/>
    </source>
</evidence>
<dbReference type="PANTHER" id="PTHR28234">
    <property type="entry name" value="NUCLEAR CONTROL OF ATPASE PROTEIN 2"/>
    <property type="match status" value="1"/>
</dbReference>
<organism evidence="7 8">
    <name type="scientific">Orbilia brochopaga</name>
    <dbReference type="NCBI Taxonomy" id="3140254"/>
    <lineage>
        <taxon>Eukaryota</taxon>
        <taxon>Fungi</taxon>
        <taxon>Dikarya</taxon>
        <taxon>Ascomycota</taxon>
        <taxon>Pezizomycotina</taxon>
        <taxon>Orbiliomycetes</taxon>
        <taxon>Orbiliales</taxon>
        <taxon>Orbiliaceae</taxon>
        <taxon>Orbilia</taxon>
    </lineage>
</organism>
<evidence type="ECO:0000256" key="4">
    <source>
        <dbReference type="ARBA" id="ARBA00023128"/>
    </source>
</evidence>
<keyword evidence="4" id="KW-0496">Mitochondrion</keyword>
<feature type="transmembrane region" description="Helical" evidence="6">
    <location>
        <begin position="624"/>
        <end position="645"/>
    </location>
</feature>
<gene>
    <name evidence="7" type="primary">NCA2</name>
    <name evidence="7" type="ORF">TWF696_008744</name>
</gene>
<keyword evidence="3 6" id="KW-1133">Transmembrane helix</keyword>
<protein>
    <submittedName>
        <fullName evidence="7">Nuclear control of ATPase protein 2</fullName>
    </submittedName>
</protein>
<comment type="subcellular location">
    <subcellularLocation>
        <location evidence="1">Mitochondrion membrane</location>
        <topology evidence="1">Multi-pass membrane protein</topology>
    </subcellularLocation>
</comment>
<keyword evidence="8" id="KW-1185">Reference proteome</keyword>
<sequence length="760" mass="82832">MSFVADQVRSIDLQLDRLHLERVSAVLPIVQASAAAAASGAAATTTTTATATGIGAGPTSHSEPAAAAREIAIAAAGPPSLRIARLRAIIQSLSSTSSAILTPQQILSLLAAADVSITPITDADADAITTLQEQEAYLEHELSWLVVSKAAIQTYGVILRSLVDETLPLSDDIYYWDEVLASYRYTLLYSLQTSPWRLARLAAEVYHDARARFERNGVHVEGAGEEGSPPPAAPSISQSIRRFYSLIRSSFRERSLSALNTRLVSPFALITHTIHQKHANISKLRALQASALGVLMNEGLTFENEEDREDWKGVVERSIVLMENVVKNVCDIDQVGGVEQFEDLVFTGSSDGVGEFDDVAFEDGVSGGATGTTGASAASGASGTRRGSALGVSTSSLLEGKKEAVIPYVLSLKLQEVLQKHLPTQEFLSKEIMRENGRPSAVVRYWIPVTALFLSSTTLLRVLVNRREAIQTWVRELGETLVDFWANWVVEPIKRIISTIRTGEDVEAALMTRESLISDRQSLERMVVDFVIDNPATTDSSTTEAVATAAAKLTPEQIALVRENVKQGDLTPVLRVYEQDLKKPIRGAVTGELLRSLLIQIQKTKVDVEVAVSGIDNMLKSQQLLFGMLGLTPGVLIVVGTTRWVRGAWGGRRGMKRSEARARMVRILRHIDRILSTSAAFRATNGNGARGGSTLTFKEHGLLLCEIHVLRELAGYVLPRGVVMKEFLEDLEELGSIRNGVLAQRGVVERVRWAYAQWMH</sequence>
<evidence type="ECO:0000256" key="2">
    <source>
        <dbReference type="ARBA" id="ARBA00022692"/>
    </source>
</evidence>
<proteinExistence type="predicted"/>
<dbReference type="GO" id="GO:0005741">
    <property type="term" value="C:mitochondrial outer membrane"/>
    <property type="evidence" value="ECO:0007669"/>
    <property type="project" value="TreeGrafter"/>
</dbReference>
<comment type="caution">
    <text evidence="7">The sequence shown here is derived from an EMBL/GenBank/DDBJ whole genome shotgun (WGS) entry which is preliminary data.</text>
</comment>
<reference evidence="7 8" key="1">
    <citation type="submission" date="2019-10" db="EMBL/GenBank/DDBJ databases">
        <authorList>
            <person name="Palmer J.M."/>
        </authorList>
    </citation>
    <scope>NUCLEOTIDE SEQUENCE [LARGE SCALE GENOMIC DNA]</scope>
    <source>
        <strain evidence="7 8">TWF696</strain>
    </source>
</reference>
<evidence type="ECO:0000256" key="5">
    <source>
        <dbReference type="ARBA" id="ARBA00023136"/>
    </source>
</evidence>
<dbReference type="Pfam" id="PF08637">
    <property type="entry name" value="NCA2"/>
    <property type="match status" value="1"/>
</dbReference>
<keyword evidence="5 6" id="KW-0472">Membrane</keyword>
<dbReference type="EMBL" id="JAVHNQ010000007">
    <property type="protein sequence ID" value="KAK6341676.1"/>
    <property type="molecule type" value="Genomic_DNA"/>
</dbReference>
<dbReference type="AlphaFoldDB" id="A0AAV9UHY0"/>
<dbReference type="Proteomes" id="UP001375240">
    <property type="component" value="Unassembled WGS sequence"/>
</dbReference>